<dbReference type="GO" id="GO:0006310">
    <property type="term" value="P:DNA recombination"/>
    <property type="evidence" value="ECO:0007669"/>
    <property type="project" value="UniProtKB-KW"/>
</dbReference>
<dbReference type="OrthoDB" id="9802472at2"/>
<feature type="region of interest" description="Disordered" evidence="23">
    <location>
        <begin position="312"/>
        <end position="365"/>
    </location>
</feature>
<dbReference type="GO" id="GO:0006281">
    <property type="term" value="P:DNA repair"/>
    <property type="evidence" value="ECO:0007669"/>
    <property type="project" value="UniProtKB-KW"/>
</dbReference>
<dbReference type="CDD" id="cd07906">
    <property type="entry name" value="Adenylation_DNA_ligase_LigD_LigC"/>
    <property type="match status" value="1"/>
</dbReference>
<evidence type="ECO:0000256" key="6">
    <source>
        <dbReference type="ARBA" id="ARBA00022722"/>
    </source>
</evidence>
<keyword evidence="4" id="KW-0808">Transferase</keyword>
<dbReference type="InterPro" id="IPR012310">
    <property type="entry name" value="DNA_ligase_ATP-dep_cent"/>
</dbReference>
<keyword evidence="14" id="KW-0238">DNA-binding</keyword>
<evidence type="ECO:0000256" key="2">
    <source>
        <dbReference type="ARBA" id="ARBA00012727"/>
    </source>
</evidence>
<dbReference type="CDD" id="cd04863">
    <property type="entry name" value="MtLigD_Pol_like"/>
    <property type="match status" value="1"/>
</dbReference>
<keyword evidence="11" id="KW-0269">Exonuclease</keyword>
<keyword evidence="13" id="KW-0239">DNA-directed DNA polymerase</keyword>
<evidence type="ECO:0000256" key="9">
    <source>
        <dbReference type="ARBA" id="ARBA00022763"/>
    </source>
</evidence>
<name>A0A6M5UD00_9MICO</name>
<keyword evidence="17" id="KW-0464">Manganese</keyword>
<evidence type="ECO:0000256" key="1">
    <source>
        <dbReference type="ARBA" id="ARBA00001936"/>
    </source>
</evidence>
<evidence type="ECO:0000256" key="5">
    <source>
        <dbReference type="ARBA" id="ARBA00022695"/>
    </source>
</evidence>
<evidence type="ECO:0000256" key="10">
    <source>
        <dbReference type="ARBA" id="ARBA00022801"/>
    </source>
</evidence>
<dbReference type="Gene3D" id="2.40.50.140">
    <property type="entry name" value="Nucleic acid-binding proteins"/>
    <property type="match status" value="1"/>
</dbReference>
<comment type="cofactor">
    <cofactor evidence="1">
        <name>Mn(2+)</name>
        <dbReference type="ChEBI" id="CHEBI:29035"/>
    </cofactor>
</comment>
<comment type="similarity">
    <text evidence="21">In the C-terminal section; belongs to the ATP-dependent DNA ligase family.</text>
</comment>
<evidence type="ECO:0000256" key="14">
    <source>
        <dbReference type="ARBA" id="ARBA00023125"/>
    </source>
</evidence>
<dbReference type="EMBL" id="CP052757">
    <property type="protein sequence ID" value="QJW36396.1"/>
    <property type="molecule type" value="Genomic_DNA"/>
</dbReference>
<evidence type="ECO:0000256" key="3">
    <source>
        <dbReference type="ARBA" id="ARBA00022598"/>
    </source>
</evidence>
<evidence type="ECO:0000256" key="16">
    <source>
        <dbReference type="ARBA" id="ARBA00023204"/>
    </source>
</evidence>
<dbReference type="InterPro" id="IPR012340">
    <property type="entry name" value="NA-bd_OB-fold"/>
</dbReference>
<dbReference type="SUPFAM" id="SSF50249">
    <property type="entry name" value="Nucleic acid-binding proteins"/>
    <property type="match status" value="1"/>
</dbReference>
<keyword evidence="10" id="KW-0378">Hydrolase</keyword>
<dbReference type="RefSeq" id="WP_154798392.1">
    <property type="nucleotide sequence ID" value="NZ_CP052757.1"/>
</dbReference>
<dbReference type="CDD" id="cd07971">
    <property type="entry name" value="OBF_DNA_ligase_LigD"/>
    <property type="match status" value="1"/>
</dbReference>
<protein>
    <recommendedName>
        <fullName evidence="2">DNA ligase (ATP)</fullName>
        <ecNumber evidence="2">6.5.1.1</ecNumber>
    </recommendedName>
    <alternativeName>
        <fullName evidence="19">NHEJ DNA polymerase</fullName>
    </alternativeName>
</protein>
<dbReference type="GO" id="GO:0046872">
    <property type="term" value="F:metal ion binding"/>
    <property type="evidence" value="ECO:0007669"/>
    <property type="project" value="UniProtKB-KW"/>
</dbReference>
<evidence type="ECO:0000256" key="22">
    <source>
        <dbReference type="ARBA" id="ARBA00049990"/>
    </source>
</evidence>
<evidence type="ECO:0000256" key="23">
    <source>
        <dbReference type="SAM" id="MobiDB-lite"/>
    </source>
</evidence>
<dbReference type="Pfam" id="PF21686">
    <property type="entry name" value="LigD_Prim-Pol"/>
    <property type="match status" value="1"/>
</dbReference>
<dbReference type="GO" id="GO:0003677">
    <property type="term" value="F:DNA binding"/>
    <property type="evidence" value="ECO:0007669"/>
    <property type="project" value="UniProtKB-KW"/>
</dbReference>
<dbReference type="InterPro" id="IPR016059">
    <property type="entry name" value="DNA_ligase_ATP-dep_CS"/>
</dbReference>
<keyword evidence="7" id="KW-0479">Metal-binding</keyword>
<dbReference type="SUPFAM" id="SSF56091">
    <property type="entry name" value="DNA ligase/mRNA capping enzyme, catalytic domain"/>
    <property type="match status" value="1"/>
</dbReference>
<dbReference type="NCBIfam" id="TIGR02778">
    <property type="entry name" value="ligD_pol"/>
    <property type="match status" value="1"/>
</dbReference>
<keyword evidence="18" id="KW-0511">Multifunctional enzyme</keyword>
<dbReference type="PROSITE" id="PS50160">
    <property type="entry name" value="DNA_LIGASE_A3"/>
    <property type="match status" value="1"/>
</dbReference>
<dbReference type="PANTHER" id="PTHR42705:SF2">
    <property type="entry name" value="BIFUNCTIONAL NON-HOMOLOGOUS END JOINING PROTEIN LIGD"/>
    <property type="match status" value="1"/>
</dbReference>
<dbReference type="Gene3D" id="3.90.920.10">
    <property type="entry name" value="DNA primase, PRIM domain"/>
    <property type="match status" value="1"/>
</dbReference>
<keyword evidence="12" id="KW-0067">ATP-binding</keyword>
<feature type="domain" description="ATP-dependent DNA ligase family profile" evidence="24">
    <location>
        <begin position="673"/>
        <end position="797"/>
    </location>
</feature>
<feature type="compositionally biased region" description="Low complexity" evidence="23">
    <location>
        <begin position="518"/>
        <end position="528"/>
    </location>
</feature>
<keyword evidence="8" id="KW-0547">Nucleotide-binding</keyword>
<keyword evidence="9" id="KW-0227">DNA damage</keyword>
<dbReference type="Pfam" id="PF01068">
    <property type="entry name" value="DNA_ligase_A_M"/>
    <property type="match status" value="1"/>
</dbReference>
<feature type="compositionally biased region" description="Basic and acidic residues" evidence="23">
    <location>
        <begin position="332"/>
        <end position="352"/>
    </location>
</feature>
<keyword evidence="3 25" id="KW-0436">Ligase</keyword>
<evidence type="ECO:0000256" key="4">
    <source>
        <dbReference type="ARBA" id="ARBA00022679"/>
    </source>
</evidence>
<dbReference type="Pfam" id="PF04679">
    <property type="entry name" value="DNA_ligase_A_C"/>
    <property type="match status" value="1"/>
</dbReference>
<dbReference type="InterPro" id="IPR033649">
    <property type="entry name" value="MtLigD_Pol-like"/>
</dbReference>
<dbReference type="Gene3D" id="3.30.470.30">
    <property type="entry name" value="DNA ligase/mRNA capping enzyme"/>
    <property type="match status" value="1"/>
</dbReference>
<evidence type="ECO:0000256" key="20">
    <source>
        <dbReference type="ARBA" id="ARBA00034003"/>
    </source>
</evidence>
<evidence type="ECO:0000313" key="26">
    <source>
        <dbReference type="Proteomes" id="UP000451354"/>
    </source>
</evidence>
<dbReference type="NCBIfam" id="TIGR02779">
    <property type="entry name" value="NHEJ_ligase_lig"/>
    <property type="match status" value="1"/>
</dbReference>
<evidence type="ECO:0000256" key="18">
    <source>
        <dbReference type="ARBA" id="ARBA00023268"/>
    </source>
</evidence>
<dbReference type="KEGG" id="cprt:FIC82_009535"/>
<dbReference type="NCBIfam" id="NF007210">
    <property type="entry name" value="PRK09632.1"/>
    <property type="match status" value="1"/>
</dbReference>
<dbReference type="GO" id="GO:0005524">
    <property type="term" value="F:ATP binding"/>
    <property type="evidence" value="ECO:0007669"/>
    <property type="project" value="UniProtKB-KW"/>
</dbReference>
<dbReference type="InterPro" id="IPR012309">
    <property type="entry name" value="DNA_ligase_ATP-dep_C"/>
</dbReference>
<dbReference type="Pfam" id="PF13298">
    <property type="entry name" value="LigD_N"/>
    <property type="match status" value="1"/>
</dbReference>
<dbReference type="InterPro" id="IPR052171">
    <property type="entry name" value="NHEJ_LigD"/>
</dbReference>
<evidence type="ECO:0000256" key="7">
    <source>
        <dbReference type="ARBA" id="ARBA00022723"/>
    </source>
</evidence>
<evidence type="ECO:0000256" key="12">
    <source>
        <dbReference type="ARBA" id="ARBA00022840"/>
    </source>
</evidence>
<keyword evidence="15" id="KW-0233">DNA recombination</keyword>
<keyword evidence="16" id="KW-0234">DNA repair</keyword>
<evidence type="ECO:0000256" key="13">
    <source>
        <dbReference type="ARBA" id="ARBA00022932"/>
    </source>
</evidence>
<keyword evidence="5" id="KW-0548">Nucleotidyltransferase</keyword>
<evidence type="ECO:0000256" key="17">
    <source>
        <dbReference type="ARBA" id="ARBA00023211"/>
    </source>
</evidence>
<feature type="compositionally biased region" description="Basic and acidic residues" evidence="23">
    <location>
        <begin position="556"/>
        <end position="569"/>
    </location>
</feature>
<keyword evidence="26" id="KW-1185">Reference proteome</keyword>
<proteinExistence type="inferred from homology"/>
<evidence type="ECO:0000256" key="19">
    <source>
        <dbReference type="ARBA" id="ARBA00029943"/>
    </source>
</evidence>
<dbReference type="Gene3D" id="3.30.1490.70">
    <property type="match status" value="1"/>
</dbReference>
<dbReference type="InterPro" id="IPR014145">
    <property type="entry name" value="LigD_pol_dom"/>
</dbReference>
<dbReference type="Proteomes" id="UP000451354">
    <property type="component" value="Chromosome"/>
</dbReference>
<evidence type="ECO:0000259" key="24">
    <source>
        <dbReference type="PROSITE" id="PS50160"/>
    </source>
</evidence>
<evidence type="ECO:0000256" key="8">
    <source>
        <dbReference type="ARBA" id="ARBA00022741"/>
    </source>
</evidence>
<evidence type="ECO:0000313" key="25">
    <source>
        <dbReference type="EMBL" id="QJW36396.1"/>
    </source>
</evidence>
<feature type="compositionally biased region" description="Gly residues" evidence="23">
    <location>
        <begin position="496"/>
        <end position="517"/>
    </location>
</feature>
<evidence type="ECO:0000256" key="15">
    <source>
        <dbReference type="ARBA" id="ARBA00023172"/>
    </source>
</evidence>
<dbReference type="InterPro" id="IPR014146">
    <property type="entry name" value="LigD_ligase_dom"/>
</dbReference>
<dbReference type="GO" id="GO:0003887">
    <property type="term" value="F:DNA-directed DNA polymerase activity"/>
    <property type="evidence" value="ECO:0007669"/>
    <property type="project" value="UniProtKB-KW"/>
</dbReference>
<reference evidence="26" key="1">
    <citation type="journal article" date="2022" name="Int. J. Syst. Evol. Microbiol.">
        <title>Cellulosimicrobium protaetiae sp. nov., isolated from the gut of the larva of Protaetia brevitarsis seulensis.</title>
        <authorList>
            <person name="Le Han H."/>
            <person name="Nguyen T.T.H."/>
            <person name="Li Z."/>
            <person name="Shin N.R."/>
            <person name="Kim S.G."/>
        </authorList>
    </citation>
    <scope>NUCLEOTIDE SEQUENCE [LARGE SCALE GENOMIC DNA]</scope>
    <source>
        <strain evidence="26">BI34</strain>
    </source>
</reference>
<evidence type="ECO:0000256" key="11">
    <source>
        <dbReference type="ARBA" id="ARBA00022839"/>
    </source>
</evidence>
<dbReference type="EC" id="6.5.1.1" evidence="2"/>
<dbReference type="AlphaFoldDB" id="A0A6M5UD00"/>
<comment type="similarity">
    <text evidence="22">In the N-terminal section; belongs to the LigD polymerase family.</text>
</comment>
<accession>A0A6M5UD00</accession>
<dbReference type="PANTHER" id="PTHR42705">
    <property type="entry name" value="BIFUNCTIONAL NON-HOMOLOGOUS END JOINING PROTEIN LIGD"/>
    <property type="match status" value="1"/>
</dbReference>
<sequence>MATSSSRSAGETVSVGGHRLRLTNLDKVLYPATGTTKADVLAYLAAVADVMLPHCANRPATRKRWPDGVDGQVFFQKNAGQGVPSWVRTRRIQHKSSANDYVLVNDLATLTWLGQTASLELHVPQWQFGRTGVHLNPDRLVLDLDPGPGAGLPECAEVARLARRILQGMGLEPLPVTSGSKGIHLYAALDGKQDAAAVSAVAHELARYLEAEHPDLVVSDMKKSLRGGKVLVDWSQNNGNKTTIAPYSLRGREHPTVAAPRTWEELDDPDLSHLDADEVVERVRTIGDPLAALTLGHLSALEPTPERMATFERKGAATSGSDGAEGTGTGSDDERPDRLHRYRSMRDARRTPEPVPDEAPPASEGNSFVIQEHHARRLHWDFRLEHDGVLVSWALPRGEPTDPKKNHLAVQTEDHPLAYGAFEGTIPRGEYGAGEVTIWDAGTYELEKWRDGKEVIVTLHGEQHGTRRLALIHTGGRDGRDEDNWLIHLMAPKPGRAGGRPQGQGQGGGRGAGGGEEAPGLPSAARSSPLPPGPPRPGTSSPPPASSSPRRGVSPGHDHDEPAPARTDWRPMLASPASAGDLHDGDDWAFEMKWDGFRALAHVSEGRVRLVSRSGKDMTVTYPELQALAEQVPAEALPVVLDAEIVALDAQGRPSFRRLQQRANIAKPADVAAARRRVTVDLMVFDVLETAGRSLAKRPYDERREILEDVLGDAHAPVHVPPAFDGDLDAALDTSKRLGLEGVVAKRRDGTYSSGRRSALWLKLKHAQSQEVVVVGWRPGHGDRTHLMGSLLLAVPDGDRLVYVGRVGSGFTDAERRDLVAELGRIERTTPPATGVPREDARDARWVSPRRVAEVVYAEWTGPGEGEADDIPFGKLRHPVWKGWRRDKAPTDVVREEPARLDR</sequence>
<dbReference type="InterPro" id="IPR014144">
    <property type="entry name" value="LigD_PE_domain"/>
</dbReference>
<dbReference type="GO" id="GO:0003910">
    <property type="term" value="F:DNA ligase (ATP) activity"/>
    <property type="evidence" value="ECO:0007669"/>
    <property type="project" value="UniProtKB-EC"/>
</dbReference>
<gene>
    <name evidence="25" type="ORF">FIC82_009535</name>
</gene>
<organism evidence="25 26">
    <name type="scientific">Cellulosimicrobium protaetiae</name>
    <dbReference type="NCBI Taxonomy" id="2587808"/>
    <lineage>
        <taxon>Bacteria</taxon>
        <taxon>Bacillati</taxon>
        <taxon>Actinomycetota</taxon>
        <taxon>Actinomycetes</taxon>
        <taxon>Micrococcales</taxon>
        <taxon>Promicromonosporaceae</taxon>
        <taxon>Cellulosimicrobium</taxon>
    </lineage>
</organism>
<dbReference type="NCBIfam" id="TIGR02777">
    <property type="entry name" value="LigD_PE_dom"/>
    <property type="match status" value="1"/>
</dbReference>
<comment type="catalytic activity">
    <reaction evidence="20">
        <text>ATP + (deoxyribonucleotide)n-3'-hydroxyl + 5'-phospho-(deoxyribonucleotide)m = (deoxyribonucleotide)n+m + AMP + diphosphate.</text>
        <dbReference type="EC" id="6.5.1.1"/>
    </reaction>
</comment>
<feature type="region of interest" description="Disordered" evidence="23">
    <location>
        <begin position="491"/>
        <end position="583"/>
    </location>
</feature>
<evidence type="ECO:0000256" key="21">
    <source>
        <dbReference type="ARBA" id="ARBA00049981"/>
    </source>
</evidence>
<feature type="compositionally biased region" description="Pro residues" evidence="23">
    <location>
        <begin position="529"/>
        <end position="546"/>
    </location>
</feature>
<keyword evidence="6" id="KW-0540">Nuclease</keyword>
<dbReference type="GO" id="GO:0004527">
    <property type="term" value="F:exonuclease activity"/>
    <property type="evidence" value="ECO:0007669"/>
    <property type="project" value="UniProtKB-KW"/>
</dbReference>
<dbReference type="PROSITE" id="PS00697">
    <property type="entry name" value="DNA_LIGASE_A1"/>
    <property type="match status" value="1"/>
</dbReference>